<comment type="subcellular location">
    <subcellularLocation>
        <location evidence="1 7">Cell membrane</location>
        <topology evidence="1 7">Multi-pass membrane protein</topology>
    </subcellularLocation>
</comment>
<name>A0A8B3FLE6_9ACTN</name>
<evidence type="ECO:0000259" key="8">
    <source>
        <dbReference type="PROSITE" id="PS50928"/>
    </source>
</evidence>
<accession>A0A8B3FLE6</accession>
<comment type="similarity">
    <text evidence="7">Belongs to the binding-protein-dependent transport system permease family.</text>
</comment>
<evidence type="ECO:0000256" key="6">
    <source>
        <dbReference type="ARBA" id="ARBA00023136"/>
    </source>
</evidence>
<evidence type="ECO:0000256" key="2">
    <source>
        <dbReference type="ARBA" id="ARBA00022448"/>
    </source>
</evidence>
<keyword evidence="4 7" id="KW-0812">Transmembrane</keyword>
<evidence type="ECO:0000256" key="4">
    <source>
        <dbReference type="ARBA" id="ARBA00022692"/>
    </source>
</evidence>
<dbReference type="Gene3D" id="1.10.3720.10">
    <property type="entry name" value="MetI-like"/>
    <property type="match status" value="1"/>
</dbReference>
<keyword evidence="3" id="KW-1003">Cell membrane</keyword>
<evidence type="ECO:0000256" key="1">
    <source>
        <dbReference type="ARBA" id="ARBA00004651"/>
    </source>
</evidence>
<organism evidence="9 10">
    <name type="scientific">Propionibacterium australiense</name>
    <dbReference type="NCBI Taxonomy" id="119981"/>
    <lineage>
        <taxon>Bacteria</taxon>
        <taxon>Bacillati</taxon>
        <taxon>Actinomycetota</taxon>
        <taxon>Actinomycetes</taxon>
        <taxon>Propionibacteriales</taxon>
        <taxon>Propionibacteriaceae</taxon>
        <taxon>Propionibacterium</taxon>
    </lineage>
</organism>
<dbReference type="SUPFAM" id="SSF161098">
    <property type="entry name" value="MetI-like"/>
    <property type="match status" value="1"/>
</dbReference>
<keyword evidence="6 7" id="KW-0472">Membrane</keyword>
<dbReference type="InterPro" id="IPR000515">
    <property type="entry name" value="MetI-like"/>
</dbReference>
<dbReference type="Proteomes" id="UP000279336">
    <property type="component" value="Unassembled WGS sequence"/>
</dbReference>
<protein>
    <submittedName>
        <fullName evidence="9">ABC transporter permease subunit</fullName>
    </submittedName>
</protein>
<gene>
    <name evidence="9" type="ORF">D7U36_08715</name>
</gene>
<evidence type="ECO:0000313" key="10">
    <source>
        <dbReference type="Proteomes" id="UP000279336"/>
    </source>
</evidence>
<comment type="caution">
    <text evidence="9">The sequence shown here is derived from an EMBL/GenBank/DDBJ whole genome shotgun (WGS) entry which is preliminary data.</text>
</comment>
<dbReference type="GO" id="GO:0005886">
    <property type="term" value="C:plasma membrane"/>
    <property type="evidence" value="ECO:0007669"/>
    <property type="project" value="UniProtKB-SubCell"/>
</dbReference>
<evidence type="ECO:0000256" key="5">
    <source>
        <dbReference type="ARBA" id="ARBA00022989"/>
    </source>
</evidence>
<dbReference type="CDD" id="cd06261">
    <property type="entry name" value="TM_PBP2"/>
    <property type="match status" value="1"/>
</dbReference>
<dbReference type="PROSITE" id="PS50928">
    <property type="entry name" value="ABC_TM1"/>
    <property type="match status" value="1"/>
</dbReference>
<feature type="domain" description="ABC transmembrane type-1" evidence="8">
    <location>
        <begin position="61"/>
        <end position="241"/>
    </location>
</feature>
<feature type="transmembrane region" description="Helical" evidence="7">
    <location>
        <begin position="65"/>
        <end position="88"/>
    </location>
</feature>
<dbReference type="EMBL" id="RCIW01000012">
    <property type="protein sequence ID" value="RLP08887.1"/>
    <property type="molecule type" value="Genomic_DNA"/>
</dbReference>
<dbReference type="OrthoDB" id="3728838at2"/>
<dbReference type="PANTHER" id="PTHR30151:SF0">
    <property type="entry name" value="ABC TRANSPORTER PERMEASE PROTEIN MJ0413-RELATED"/>
    <property type="match status" value="1"/>
</dbReference>
<dbReference type="RefSeq" id="WP_121588199.1">
    <property type="nucleotide sequence ID" value="NZ_RCIW01000012.1"/>
</dbReference>
<feature type="transmembrane region" description="Helical" evidence="7">
    <location>
        <begin position="223"/>
        <end position="245"/>
    </location>
</feature>
<dbReference type="AlphaFoldDB" id="A0A8B3FLE6"/>
<dbReference type="InterPro" id="IPR035906">
    <property type="entry name" value="MetI-like_sf"/>
</dbReference>
<dbReference type="Pfam" id="PF00528">
    <property type="entry name" value="BPD_transp_1"/>
    <property type="match status" value="1"/>
</dbReference>
<evidence type="ECO:0000256" key="3">
    <source>
        <dbReference type="ARBA" id="ARBA00022475"/>
    </source>
</evidence>
<evidence type="ECO:0000313" key="9">
    <source>
        <dbReference type="EMBL" id="RLP08887.1"/>
    </source>
</evidence>
<proteinExistence type="inferred from homology"/>
<dbReference type="PANTHER" id="PTHR30151">
    <property type="entry name" value="ALKANE SULFONATE ABC TRANSPORTER-RELATED, MEMBRANE SUBUNIT"/>
    <property type="match status" value="1"/>
</dbReference>
<keyword evidence="2 7" id="KW-0813">Transport</keyword>
<keyword evidence="5 7" id="KW-1133">Transmembrane helix</keyword>
<reference evidence="9 10" key="1">
    <citation type="submission" date="2018-10" db="EMBL/GenBank/DDBJ databases">
        <title>Propionibacterium australiense Genome Sequencing and Assembly.</title>
        <authorList>
            <person name="Bernier A.-M."/>
            <person name="Bernard K."/>
        </authorList>
    </citation>
    <scope>NUCLEOTIDE SEQUENCE [LARGE SCALE GENOMIC DNA]</scope>
    <source>
        <strain evidence="9 10">NML98A078</strain>
    </source>
</reference>
<evidence type="ECO:0000256" key="7">
    <source>
        <dbReference type="RuleBase" id="RU363032"/>
    </source>
</evidence>
<dbReference type="GO" id="GO:0055085">
    <property type="term" value="P:transmembrane transport"/>
    <property type="evidence" value="ECO:0007669"/>
    <property type="project" value="InterPro"/>
</dbReference>
<feature type="transmembrane region" description="Helical" evidence="7">
    <location>
        <begin position="100"/>
        <end position="133"/>
    </location>
</feature>
<sequence>MRRKSLNPLARLGAGFAGLCCLFGLWAWASGHQPAYVLPSPADTWRALVTMAGTGTLWGPLGVTLWRALLGLGLACFIGIGWGSLSAASQVFDAFTRSWLSLLMAVPPIVIVVIGMLALGPTAGVVLLVVVLVSVPLITTSTRDAISQVDPDLLEMAHAFDRGPAWRGRHVIGPAVVPPVLSAVTVAAGQSLRVCVMAELLSTSTGLGARMQMARTAINTDQVFALAVVLAAFSLLVELVVLAPVRSRVNRAQRDAAPAPAACSLSPPHTIRFIRFPSKEMHQ</sequence>